<gene>
    <name evidence="1" type="ORF">FE633_17455</name>
</gene>
<dbReference type="AlphaFoldDB" id="A0A5R9FM10"/>
<evidence type="ECO:0000313" key="1">
    <source>
        <dbReference type="EMBL" id="TLS44932.1"/>
    </source>
</evidence>
<dbReference type="Proteomes" id="UP000305906">
    <property type="component" value="Unassembled WGS sequence"/>
</dbReference>
<name>A0A5R9FM10_9ACTN</name>
<reference evidence="1 2" key="1">
    <citation type="submission" date="2019-05" db="EMBL/GenBank/DDBJ databases">
        <title>Streptomyces sp. NEAU-C151, a novel actinomycete isolated from soil.</title>
        <authorList>
            <person name="Han L."/>
            <person name="Jiang H."/>
        </authorList>
    </citation>
    <scope>NUCLEOTIDE SEQUENCE [LARGE SCALE GENOMIC DNA]</scope>
    <source>
        <strain evidence="1 2">NEAU-C151</strain>
    </source>
</reference>
<accession>A0A5R9FM10</accession>
<proteinExistence type="predicted"/>
<evidence type="ECO:0000313" key="2">
    <source>
        <dbReference type="Proteomes" id="UP000305906"/>
    </source>
</evidence>
<keyword evidence="2" id="KW-1185">Reference proteome</keyword>
<organism evidence="1 2">
    <name type="scientific">Streptomyces montanus</name>
    <dbReference type="NCBI Taxonomy" id="2580423"/>
    <lineage>
        <taxon>Bacteria</taxon>
        <taxon>Bacillati</taxon>
        <taxon>Actinomycetota</taxon>
        <taxon>Actinomycetes</taxon>
        <taxon>Kitasatosporales</taxon>
        <taxon>Streptomycetaceae</taxon>
        <taxon>Streptomyces</taxon>
    </lineage>
</organism>
<sequence>MDENDEQLLDFDKTEIDWRPERAAEALTGPYADIYRNHLAVARWADGYAERYQASNVAAASPEHRDGFVEGVLWMAAFLRQGYLLPDGQLLQQDQPGLPDRDSTPDS</sequence>
<comment type="caution">
    <text evidence="1">The sequence shown here is derived from an EMBL/GenBank/DDBJ whole genome shotgun (WGS) entry which is preliminary data.</text>
</comment>
<protein>
    <submittedName>
        <fullName evidence="1">Uncharacterized protein</fullName>
    </submittedName>
</protein>
<dbReference type="RefSeq" id="WP_138046091.1">
    <property type="nucleotide sequence ID" value="NZ_VBZC01000017.1"/>
</dbReference>
<dbReference type="EMBL" id="VBZC01000017">
    <property type="protein sequence ID" value="TLS44932.1"/>
    <property type="molecule type" value="Genomic_DNA"/>
</dbReference>